<evidence type="ECO:0000313" key="3">
    <source>
        <dbReference type="EMBL" id="PSN73219.1"/>
    </source>
</evidence>
<dbReference type="InterPro" id="IPR011021">
    <property type="entry name" value="Arrestin-like_N"/>
</dbReference>
<evidence type="ECO:0000259" key="2">
    <source>
        <dbReference type="Pfam" id="PF00339"/>
    </source>
</evidence>
<gene>
    <name evidence="3" type="ORF">BS50DRAFT_182236</name>
</gene>
<feature type="compositionally biased region" description="Polar residues" evidence="1">
    <location>
        <begin position="417"/>
        <end position="426"/>
    </location>
</feature>
<dbReference type="GO" id="GO:0005829">
    <property type="term" value="C:cytosol"/>
    <property type="evidence" value="ECO:0007669"/>
    <property type="project" value="TreeGrafter"/>
</dbReference>
<dbReference type="InterPro" id="IPR050357">
    <property type="entry name" value="Arrestin_domain-protein"/>
</dbReference>
<feature type="compositionally biased region" description="Low complexity" evidence="1">
    <location>
        <begin position="427"/>
        <end position="438"/>
    </location>
</feature>
<evidence type="ECO:0000313" key="4">
    <source>
        <dbReference type="Proteomes" id="UP000240883"/>
    </source>
</evidence>
<dbReference type="GO" id="GO:0070086">
    <property type="term" value="P:ubiquitin-dependent endocytosis"/>
    <property type="evidence" value="ECO:0007669"/>
    <property type="project" value="TreeGrafter"/>
</dbReference>
<dbReference type="GO" id="GO:0031625">
    <property type="term" value="F:ubiquitin protein ligase binding"/>
    <property type="evidence" value="ECO:0007669"/>
    <property type="project" value="TreeGrafter"/>
</dbReference>
<dbReference type="OrthoDB" id="2333384at2759"/>
<evidence type="ECO:0000256" key="1">
    <source>
        <dbReference type="SAM" id="MobiDB-lite"/>
    </source>
</evidence>
<sequence>MANAPILRVIVDDDSTRVYRRGDTVTGRVMLGVEEEEEVKSLRIRLIGTCVTKTTRPSEAELLPRREYEERIRLFTLDKELSPGEILNTNKYSWNFEFIFPDLTEPQFSRWSHGTKYFKNPHPLPPSFSVQTNVPGGNASVSYYLQAKLVRGKANITKKVNHVLAYHPTPDNMTLEARLSSRILYAQAWKPVKDTRTTMNKVFTKVRRSSMGLAPPRIVPTLHYPERVSPGQHIPLLISLQNTRDPTGSGDDQGQCMLDSLSVTISTYTTAMCGQHISMPEDVCSKHVTCIEKNNMNSPLPFQQVTKLTTNFRLVDDAECVPSFRTYTITRRYNMTVVVGIKFQDQSYSIRSTSTLNILPRVPRELRGDLVEDDELEIDPLPLYMPREPSHEFAPDYETLYSISPTSSTSHSLALTEGSSSVASGDSTPVTMPTTPSSEFDQPILSDFPHPSP</sequence>
<keyword evidence="4" id="KW-1185">Reference proteome</keyword>
<proteinExistence type="predicted"/>
<protein>
    <recommendedName>
        <fullName evidence="2">Arrestin-like N-terminal domain-containing protein</fullName>
    </recommendedName>
</protein>
<dbReference type="InterPro" id="IPR014756">
    <property type="entry name" value="Ig_E-set"/>
</dbReference>
<dbReference type="EMBL" id="KZ678129">
    <property type="protein sequence ID" value="PSN73219.1"/>
    <property type="molecule type" value="Genomic_DNA"/>
</dbReference>
<reference evidence="3 4" key="1">
    <citation type="journal article" date="2018" name="Front. Microbiol.">
        <title>Genome-Wide Analysis of Corynespora cassiicola Leaf Fall Disease Putative Effectors.</title>
        <authorList>
            <person name="Lopez D."/>
            <person name="Ribeiro S."/>
            <person name="Label P."/>
            <person name="Fumanal B."/>
            <person name="Venisse J.S."/>
            <person name="Kohler A."/>
            <person name="de Oliveira R.R."/>
            <person name="Labutti K."/>
            <person name="Lipzen A."/>
            <person name="Lail K."/>
            <person name="Bauer D."/>
            <person name="Ohm R.A."/>
            <person name="Barry K.W."/>
            <person name="Spatafora J."/>
            <person name="Grigoriev I.V."/>
            <person name="Martin F.M."/>
            <person name="Pujade-Renaud V."/>
        </authorList>
    </citation>
    <scope>NUCLEOTIDE SEQUENCE [LARGE SCALE GENOMIC DNA]</scope>
    <source>
        <strain evidence="3 4">Philippines</strain>
    </source>
</reference>
<dbReference type="GO" id="GO:0005886">
    <property type="term" value="C:plasma membrane"/>
    <property type="evidence" value="ECO:0007669"/>
    <property type="project" value="TreeGrafter"/>
</dbReference>
<accession>A0A2T2P6I6</accession>
<organism evidence="3 4">
    <name type="scientific">Corynespora cassiicola Philippines</name>
    <dbReference type="NCBI Taxonomy" id="1448308"/>
    <lineage>
        <taxon>Eukaryota</taxon>
        <taxon>Fungi</taxon>
        <taxon>Dikarya</taxon>
        <taxon>Ascomycota</taxon>
        <taxon>Pezizomycotina</taxon>
        <taxon>Dothideomycetes</taxon>
        <taxon>Pleosporomycetidae</taxon>
        <taxon>Pleosporales</taxon>
        <taxon>Corynesporascaceae</taxon>
        <taxon>Corynespora</taxon>
    </lineage>
</organism>
<dbReference type="GO" id="GO:0030674">
    <property type="term" value="F:protein-macromolecule adaptor activity"/>
    <property type="evidence" value="ECO:0007669"/>
    <property type="project" value="TreeGrafter"/>
</dbReference>
<feature type="domain" description="Arrestin-like N-terminal" evidence="2">
    <location>
        <begin position="13"/>
        <end position="118"/>
    </location>
</feature>
<feature type="region of interest" description="Disordered" evidence="1">
    <location>
        <begin position="408"/>
        <end position="453"/>
    </location>
</feature>
<dbReference type="SUPFAM" id="SSF81296">
    <property type="entry name" value="E set domains"/>
    <property type="match status" value="1"/>
</dbReference>
<dbReference type="Pfam" id="PF00339">
    <property type="entry name" value="Arrestin_N"/>
    <property type="match status" value="1"/>
</dbReference>
<dbReference type="Gene3D" id="2.60.40.640">
    <property type="match status" value="1"/>
</dbReference>
<dbReference type="PANTHER" id="PTHR11188:SF161">
    <property type="entry name" value="PH-RESPONSE REGULATOR PROTEIN PALF_RIM8"/>
    <property type="match status" value="1"/>
</dbReference>
<dbReference type="InterPro" id="IPR014752">
    <property type="entry name" value="Arrestin-like_C"/>
</dbReference>
<dbReference type="AlphaFoldDB" id="A0A2T2P6I6"/>
<dbReference type="Proteomes" id="UP000240883">
    <property type="component" value="Unassembled WGS sequence"/>
</dbReference>
<name>A0A2T2P6I6_CORCC</name>
<dbReference type="PANTHER" id="PTHR11188">
    <property type="entry name" value="ARRESTIN DOMAIN CONTAINING PROTEIN"/>
    <property type="match status" value="1"/>
</dbReference>